<sequence length="324" mass="36927">MIILLLTWTFTIKQDIMWLEFFAGTGNLTKVMTSAQYKSCRFDIMDNTQPGNRRSNFMDLAVASGFALATLFLLRALPDDFGCHLGLKCSSFSKMNVGTSNRSPCTSIGWEQFKSVILGNCLLERSCLLISLATCLGGVWSLEQPSGALTEFYPAFRFTIRNIFDCGGETAVQCVRWWMAHYKSPTPKRHYAYSNTKTIHKIDKGVLQGWKKSNAKKVVTAERYVDGSGRKRYKGTGQLRTTEVYPVPFAREVCDLFEEMKSFKLGQPQLPSVVPPAIETFQQLRMSDPEIWRHVDLASVYNYLRRSKKLRIPVEWQHLMPSLL</sequence>
<dbReference type="Proteomes" id="UP001642464">
    <property type="component" value="Unassembled WGS sequence"/>
</dbReference>
<reference evidence="1 2" key="1">
    <citation type="submission" date="2024-02" db="EMBL/GenBank/DDBJ databases">
        <authorList>
            <person name="Chen Y."/>
            <person name="Shah S."/>
            <person name="Dougan E. K."/>
            <person name="Thang M."/>
            <person name="Chan C."/>
        </authorList>
    </citation>
    <scope>NUCLEOTIDE SEQUENCE [LARGE SCALE GENOMIC DNA]</scope>
</reference>
<comment type="caution">
    <text evidence="1">The sequence shown here is derived from an EMBL/GenBank/DDBJ whole genome shotgun (WGS) entry which is preliminary data.</text>
</comment>
<proteinExistence type="predicted"/>
<accession>A0ABP0LIQ7</accession>
<dbReference type="EMBL" id="CAXAMM010016557">
    <property type="protein sequence ID" value="CAK9039071.1"/>
    <property type="molecule type" value="Genomic_DNA"/>
</dbReference>
<evidence type="ECO:0000313" key="1">
    <source>
        <dbReference type="EMBL" id="CAK9039071.1"/>
    </source>
</evidence>
<evidence type="ECO:0000313" key="2">
    <source>
        <dbReference type="Proteomes" id="UP001642464"/>
    </source>
</evidence>
<gene>
    <name evidence="1" type="ORF">SCF082_LOCUS22886</name>
</gene>
<keyword evidence="2" id="KW-1185">Reference proteome</keyword>
<name>A0ABP0LIQ7_9DINO</name>
<protein>
    <submittedName>
        <fullName evidence="1">Uncharacterized protein</fullName>
    </submittedName>
</protein>
<organism evidence="1 2">
    <name type="scientific">Durusdinium trenchii</name>
    <dbReference type="NCBI Taxonomy" id="1381693"/>
    <lineage>
        <taxon>Eukaryota</taxon>
        <taxon>Sar</taxon>
        <taxon>Alveolata</taxon>
        <taxon>Dinophyceae</taxon>
        <taxon>Suessiales</taxon>
        <taxon>Symbiodiniaceae</taxon>
        <taxon>Durusdinium</taxon>
    </lineage>
</organism>